<evidence type="ECO:0000313" key="2">
    <source>
        <dbReference type="Proteomes" id="UP000798662"/>
    </source>
</evidence>
<protein>
    <submittedName>
        <fullName evidence="1">Uncharacterized protein</fullName>
    </submittedName>
</protein>
<organism evidence="1 2">
    <name type="scientific">Pyropia yezoensis</name>
    <name type="common">Susabi-nori</name>
    <name type="synonym">Porphyra yezoensis</name>
    <dbReference type="NCBI Taxonomy" id="2788"/>
    <lineage>
        <taxon>Eukaryota</taxon>
        <taxon>Rhodophyta</taxon>
        <taxon>Bangiophyceae</taxon>
        <taxon>Bangiales</taxon>
        <taxon>Bangiaceae</taxon>
        <taxon>Pyropia</taxon>
    </lineage>
</organism>
<gene>
    <name evidence="1" type="ORF">I4F81_001498</name>
</gene>
<comment type="caution">
    <text evidence="1">The sequence shown here is derived from an EMBL/GenBank/DDBJ whole genome shotgun (WGS) entry which is preliminary data.</text>
</comment>
<name>A0ACC3BMQ1_PYRYE</name>
<dbReference type="EMBL" id="CM020618">
    <property type="protein sequence ID" value="KAK1858898.1"/>
    <property type="molecule type" value="Genomic_DNA"/>
</dbReference>
<sequence>MRSSDEGPAASSPLAPSDAPRPAALQLLSDCNIIVALTTSAVTQSPSSSAAGGGADQLLREETVTACFTTVLAMSRRLLYLHTVGVEVPPAIFVYAGGPATDALGGSLDAALTAESDDQPLPLRRLLVAVRELMEAAMPPPSSDGDVTEGGLGGAGGSGSASMGGVRGGGAGGVMGGRSRPLPRFAAAGRQGYGNRFRAPARGRPGGGVGRQTGGSGSGAAWQAQPVSPASAMAVADADSVPEVVDQVVDDIDDDAVANACASSTAAGENPEANTCAPAVEAPPPVPVEPVVSLAPLEEVVMARLPALLSLLTRRVNRARTSTIPVPTGAAGLALSPPAPSADNALGLTGLRVAELFATVLARGSADGMGALAQQGVPATLLAAITAYPWTSMLHAAVSRCIKAALAVNAHSYRVQVWREAGLLSWLNEAWTAGNVADGCATGSGSEPPRAAGDGGNATVDGDSSQQRPSSSSSSSPAASATTPPTKDVSEASREAREVRRQREGGAGGVSRLRPAYMGHLVSIAVDVGAWLDRLQPSSAGVSGGTNAEAAPSEADVTAFRALLAGAVGEAVAAQERPLGERPGTTDGGAVGGPLDGRQEEDDEDAVEEVVEVIFDYQSGEGDDASDVSDILDVQAEADGAVARGRSSSKAGVAGDARGRSLSAALAEALPDKADRKVSTSGDSVASTRGSGRGSGRRAGPSVASQSAAITELADDDEDIQTVDVEDVVPPASGSMRTPSPPPALPSTPSPPPAAAPHMNGKVTGVSLAAGTASGIASATAAVAAMDLSSSDDEDEYVKFDPDADDFVDADDDDGYAPLAGGSASASATGGSKAPSVANLSVPASAPCPPPTRVSDFVAADGGGSSSDDDGEWEPFDPNDDDEGEGDDSGDGLSNVSEGASPASTGGSSGSSAPPPSPASRGVIPALFSAVAAAATGGKTRR</sequence>
<evidence type="ECO:0000313" key="1">
    <source>
        <dbReference type="EMBL" id="KAK1858898.1"/>
    </source>
</evidence>
<reference evidence="1" key="1">
    <citation type="submission" date="2019-11" db="EMBL/GenBank/DDBJ databases">
        <title>Nori genome reveals adaptations in red seaweeds to the harsh intertidal environment.</title>
        <authorList>
            <person name="Wang D."/>
            <person name="Mao Y."/>
        </authorList>
    </citation>
    <scope>NUCLEOTIDE SEQUENCE</scope>
    <source>
        <tissue evidence="1">Gametophyte</tissue>
    </source>
</reference>
<keyword evidence="2" id="KW-1185">Reference proteome</keyword>
<proteinExistence type="predicted"/>
<dbReference type="Proteomes" id="UP000798662">
    <property type="component" value="Chromosome 1"/>
</dbReference>
<accession>A0ACC3BMQ1</accession>